<dbReference type="Proteomes" id="UP000613840">
    <property type="component" value="Unassembled WGS sequence"/>
</dbReference>
<dbReference type="EMBL" id="BMMZ01000008">
    <property type="protein sequence ID" value="GGL71208.1"/>
    <property type="molecule type" value="Genomic_DNA"/>
</dbReference>
<reference evidence="4" key="2">
    <citation type="submission" date="2020-09" db="EMBL/GenBank/DDBJ databases">
        <authorList>
            <person name="Sun Q."/>
            <person name="Zhou Y."/>
        </authorList>
    </citation>
    <scope>NUCLEOTIDE SEQUENCE</scope>
    <source>
        <strain evidence="4">CGMCC 4.7306</strain>
    </source>
</reference>
<sequence>MTLDEQTRPSADLAPPVPAAVQARTRRNPRWVALGVVAVCLGAIASFFLYSQLSESHQVVAMRQTVHRGGTITAADLGQVRVGSTGGIATVPAAQLDSLVGKVAAFDLVQGSLLPADAVTTALPPDHGKDIIGIQVATGRAPSGFLSPGSPVHLVVLPADVGPGNGPGSAATGAQQPSSGSTPGSSSKEVTNIATMAAVVMSSTDVDDGVYLDLEIDSRMAADAASYAAQDRVVVVRDSER</sequence>
<dbReference type="InterPro" id="IPR013974">
    <property type="entry name" value="SAF"/>
</dbReference>
<dbReference type="Pfam" id="PF08666">
    <property type="entry name" value="SAF"/>
    <property type="match status" value="1"/>
</dbReference>
<keyword evidence="5" id="KW-1185">Reference proteome</keyword>
<name>A0A917W6V8_9ACTN</name>
<reference evidence="4" key="1">
    <citation type="journal article" date="2014" name="Int. J. Syst. Evol. Microbiol.">
        <title>Complete genome sequence of Corynebacterium casei LMG S-19264T (=DSM 44701T), isolated from a smear-ripened cheese.</title>
        <authorList>
            <consortium name="US DOE Joint Genome Institute (JGI-PGF)"/>
            <person name="Walter F."/>
            <person name="Albersmeier A."/>
            <person name="Kalinowski J."/>
            <person name="Ruckert C."/>
        </authorList>
    </citation>
    <scope>NUCLEOTIDE SEQUENCE</scope>
    <source>
        <strain evidence="4">CGMCC 4.7306</strain>
    </source>
</reference>
<accession>A0A917W6V8</accession>
<feature type="domain" description="SAF" evidence="3">
    <location>
        <begin position="59"/>
        <end position="119"/>
    </location>
</feature>
<dbReference type="CDD" id="cd11614">
    <property type="entry name" value="SAF_CpaB_FlgA_like"/>
    <property type="match status" value="1"/>
</dbReference>
<evidence type="ECO:0000313" key="4">
    <source>
        <dbReference type="EMBL" id="GGL71208.1"/>
    </source>
</evidence>
<evidence type="ECO:0000313" key="5">
    <source>
        <dbReference type="Proteomes" id="UP000613840"/>
    </source>
</evidence>
<keyword evidence="2" id="KW-1133">Transmembrane helix</keyword>
<comment type="caution">
    <text evidence="4">The sequence shown here is derived from an EMBL/GenBank/DDBJ whole genome shotgun (WGS) entry which is preliminary data.</text>
</comment>
<protein>
    <recommendedName>
        <fullName evidence="3">SAF domain-containing protein</fullName>
    </recommendedName>
</protein>
<gene>
    <name evidence="4" type="ORF">GCM10011575_32030</name>
</gene>
<proteinExistence type="predicted"/>
<feature type="transmembrane region" description="Helical" evidence="2">
    <location>
        <begin position="31"/>
        <end position="50"/>
    </location>
</feature>
<keyword evidence="2" id="KW-0472">Membrane</keyword>
<organism evidence="4 5">
    <name type="scientific">Microlunatus endophyticus</name>
    <dbReference type="NCBI Taxonomy" id="1716077"/>
    <lineage>
        <taxon>Bacteria</taxon>
        <taxon>Bacillati</taxon>
        <taxon>Actinomycetota</taxon>
        <taxon>Actinomycetes</taxon>
        <taxon>Propionibacteriales</taxon>
        <taxon>Propionibacteriaceae</taxon>
        <taxon>Microlunatus</taxon>
    </lineage>
</organism>
<evidence type="ECO:0000259" key="3">
    <source>
        <dbReference type="Pfam" id="PF08666"/>
    </source>
</evidence>
<dbReference type="RefSeq" id="WP_188896376.1">
    <property type="nucleotide sequence ID" value="NZ_BMMZ01000008.1"/>
</dbReference>
<evidence type="ECO:0000256" key="1">
    <source>
        <dbReference type="SAM" id="MobiDB-lite"/>
    </source>
</evidence>
<keyword evidence="2" id="KW-0812">Transmembrane</keyword>
<dbReference type="AlphaFoldDB" id="A0A917W6V8"/>
<evidence type="ECO:0000256" key="2">
    <source>
        <dbReference type="SAM" id="Phobius"/>
    </source>
</evidence>
<feature type="region of interest" description="Disordered" evidence="1">
    <location>
        <begin position="159"/>
        <end position="188"/>
    </location>
</feature>
<feature type="compositionally biased region" description="Low complexity" evidence="1">
    <location>
        <begin position="177"/>
        <end position="187"/>
    </location>
</feature>